<proteinExistence type="predicted"/>
<name>A0A376AE20_9HYPH</name>
<reference evidence="2" key="1">
    <citation type="submission" date="2018-07" db="EMBL/GenBank/DDBJ databases">
        <authorList>
            <person name="Peiro R."/>
            <person name="Begona"/>
            <person name="Cbmso G."/>
            <person name="Lopez M."/>
            <person name="Gonzalez S."/>
        </authorList>
    </citation>
    <scope>NUCLEOTIDE SEQUENCE [LARGE SCALE GENOMIC DNA]</scope>
</reference>
<accession>A0A376AE20</accession>
<protein>
    <submittedName>
        <fullName evidence="1">Uncharacterized protein</fullName>
    </submittedName>
</protein>
<evidence type="ECO:0000313" key="1">
    <source>
        <dbReference type="EMBL" id="SSC66066.1"/>
    </source>
</evidence>
<dbReference type="EMBL" id="UEYP01000020">
    <property type="protein sequence ID" value="SSC66066.1"/>
    <property type="molecule type" value="Genomic_DNA"/>
</dbReference>
<gene>
    <name evidence="1" type="ORF">RHIZ70_1774</name>
</gene>
<dbReference type="Proteomes" id="UP000254764">
    <property type="component" value="Unassembled WGS sequence"/>
</dbReference>
<organism evidence="1 2">
    <name type="scientific">Ciceribacter selenitireducens ATCC BAA-1503</name>
    <dbReference type="NCBI Taxonomy" id="1336235"/>
    <lineage>
        <taxon>Bacteria</taxon>
        <taxon>Pseudomonadati</taxon>
        <taxon>Pseudomonadota</taxon>
        <taxon>Alphaproteobacteria</taxon>
        <taxon>Hyphomicrobiales</taxon>
        <taxon>Rhizobiaceae</taxon>
        <taxon>Ciceribacter</taxon>
    </lineage>
</organism>
<evidence type="ECO:0000313" key="2">
    <source>
        <dbReference type="Proteomes" id="UP000254764"/>
    </source>
</evidence>
<keyword evidence="2" id="KW-1185">Reference proteome</keyword>
<sequence>MDRPGQGEAWRRVCSACTVHYTGSCGRSGRCRAGGKACAKREHSAAGDPGHHRSLVVYHLPDQNMRRPHRSRKIGFGRFIVRHMLTIGPAKLILINAGSPAAFDCSVRREGGGS</sequence>
<dbReference type="AlphaFoldDB" id="A0A376AE20"/>